<dbReference type="Gene3D" id="3.30.870.10">
    <property type="entry name" value="Endonuclease Chain A"/>
    <property type="match status" value="2"/>
</dbReference>
<keyword evidence="8 13" id="KW-0443">Lipid metabolism</keyword>
<evidence type="ECO:0000256" key="4">
    <source>
        <dbReference type="ARBA" id="ARBA00022679"/>
    </source>
</evidence>
<dbReference type="GO" id="GO:0032049">
    <property type="term" value="P:cardiolipin biosynthetic process"/>
    <property type="evidence" value="ECO:0007669"/>
    <property type="project" value="UniProtKB-UniRule"/>
</dbReference>
<keyword evidence="10 13" id="KW-0594">Phospholipid biosynthesis</keyword>
<evidence type="ECO:0000256" key="2">
    <source>
        <dbReference type="ARBA" id="ARBA00022475"/>
    </source>
</evidence>
<keyword evidence="4 13" id="KW-0808">Transferase</keyword>
<evidence type="ECO:0000256" key="9">
    <source>
        <dbReference type="ARBA" id="ARBA00023136"/>
    </source>
</evidence>
<dbReference type="FunFam" id="3.30.870.10:FF:000014">
    <property type="entry name" value="Cardiolipin synthase"/>
    <property type="match status" value="1"/>
</dbReference>
<organism evidence="16 17">
    <name type="scientific">Evansella caseinilytica</name>
    <dbReference type="NCBI Taxonomy" id="1503961"/>
    <lineage>
        <taxon>Bacteria</taxon>
        <taxon>Bacillati</taxon>
        <taxon>Bacillota</taxon>
        <taxon>Bacilli</taxon>
        <taxon>Bacillales</taxon>
        <taxon>Bacillaceae</taxon>
        <taxon>Evansella</taxon>
    </lineage>
</organism>
<evidence type="ECO:0000256" key="1">
    <source>
        <dbReference type="ARBA" id="ARBA00004651"/>
    </source>
</evidence>
<dbReference type="InterPro" id="IPR030874">
    <property type="entry name" value="Cardiolipin_synth_Firmi"/>
</dbReference>
<dbReference type="InterPro" id="IPR022924">
    <property type="entry name" value="Cardiolipin_synthase"/>
</dbReference>
<name>A0A1H3GK32_9BACI</name>
<feature type="transmembrane region" description="Helical" evidence="13">
    <location>
        <begin position="12"/>
        <end position="32"/>
    </location>
</feature>
<evidence type="ECO:0000256" key="11">
    <source>
        <dbReference type="ARBA" id="ARBA00023264"/>
    </source>
</evidence>
<keyword evidence="7 13" id="KW-1133">Transmembrane helix</keyword>
<dbReference type="FunFam" id="3.30.870.10:FF:000021">
    <property type="entry name" value="Cardiolipin synthase"/>
    <property type="match status" value="1"/>
</dbReference>
<dbReference type="InterPro" id="IPR025202">
    <property type="entry name" value="PLD-like_dom"/>
</dbReference>
<evidence type="ECO:0000256" key="12">
    <source>
        <dbReference type="ARBA" id="ARBA00057569"/>
    </source>
</evidence>
<dbReference type="InterPro" id="IPR001736">
    <property type="entry name" value="PLipase_D/transphosphatidylase"/>
</dbReference>
<keyword evidence="2 13" id="KW-1003">Cell membrane</keyword>
<dbReference type="SUPFAM" id="SSF56024">
    <property type="entry name" value="Phospholipase D/nuclease"/>
    <property type="match status" value="2"/>
</dbReference>
<dbReference type="CDD" id="cd09112">
    <property type="entry name" value="PLDc_CLS_2"/>
    <property type="match status" value="1"/>
</dbReference>
<feature type="active site" evidence="13">
    <location>
        <position position="409"/>
    </location>
</feature>
<dbReference type="PANTHER" id="PTHR21248:SF22">
    <property type="entry name" value="PHOSPHOLIPASE D"/>
    <property type="match status" value="1"/>
</dbReference>
<proteinExistence type="inferred from homology"/>
<feature type="transmembrane region" description="Helical" evidence="13">
    <location>
        <begin position="38"/>
        <end position="61"/>
    </location>
</feature>
<dbReference type="GO" id="GO:0008808">
    <property type="term" value="F:cardiolipin synthase activity"/>
    <property type="evidence" value="ECO:0007669"/>
    <property type="project" value="UniProtKB-UniRule"/>
</dbReference>
<feature type="active site" evidence="13">
    <location>
        <position position="229"/>
    </location>
</feature>
<evidence type="ECO:0000256" key="8">
    <source>
        <dbReference type="ARBA" id="ARBA00023098"/>
    </source>
</evidence>
<feature type="active site" evidence="13">
    <location>
        <position position="414"/>
    </location>
</feature>
<accession>A0A1H3GK32</accession>
<feature type="active site" evidence="13">
    <location>
        <position position="231"/>
    </location>
</feature>
<keyword evidence="17" id="KW-1185">Reference proteome</keyword>
<keyword evidence="9 13" id="KW-0472">Membrane</keyword>
<dbReference type="HAMAP" id="MF_01916">
    <property type="entry name" value="Cardiolipin_synth_Cls"/>
    <property type="match status" value="1"/>
</dbReference>
<reference evidence="17" key="1">
    <citation type="submission" date="2016-10" db="EMBL/GenBank/DDBJ databases">
        <authorList>
            <person name="Varghese N."/>
            <person name="Submissions S."/>
        </authorList>
    </citation>
    <scope>NUCLEOTIDE SEQUENCE [LARGE SCALE GENOMIC DNA]</scope>
    <source>
        <strain evidence="17">SP</strain>
    </source>
</reference>
<feature type="domain" description="PLD phosphodiesterase" evidence="15">
    <location>
        <begin position="224"/>
        <end position="251"/>
    </location>
</feature>
<evidence type="ECO:0000256" key="6">
    <source>
        <dbReference type="ARBA" id="ARBA00022737"/>
    </source>
</evidence>
<keyword evidence="5 13" id="KW-0812">Transmembrane</keyword>
<evidence type="ECO:0000256" key="14">
    <source>
        <dbReference type="NCBIfam" id="TIGR04265"/>
    </source>
</evidence>
<evidence type="ECO:0000313" key="16">
    <source>
        <dbReference type="EMBL" id="SDY03008.1"/>
    </source>
</evidence>
<comment type="subcellular location">
    <subcellularLocation>
        <location evidence="1 13">Cell membrane</location>
        <topology evidence="1 13">Multi-pass membrane protein</topology>
    </subcellularLocation>
</comment>
<dbReference type="EC" id="2.7.8.-" evidence="13 14"/>
<feature type="active site" evidence="13">
    <location>
        <position position="407"/>
    </location>
</feature>
<feature type="active site" evidence="13">
    <location>
        <position position="236"/>
    </location>
</feature>
<comment type="function">
    <text evidence="12 13">Catalyzes the reversible phosphatidyl group transfer from one phosphatidylglycerol molecule to another to form cardiolipin (CL) (diphosphatidylglycerol) and glycerol.</text>
</comment>
<dbReference type="SMART" id="SM00155">
    <property type="entry name" value="PLDc"/>
    <property type="match status" value="2"/>
</dbReference>
<dbReference type="PANTHER" id="PTHR21248">
    <property type="entry name" value="CARDIOLIPIN SYNTHASE"/>
    <property type="match status" value="1"/>
</dbReference>
<gene>
    <name evidence="16" type="ORF">SAMN05421736_101179</name>
</gene>
<evidence type="ECO:0000256" key="10">
    <source>
        <dbReference type="ARBA" id="ARBA00023209"/>
    </source>
</evidence>
<evidence type="ECO:0000313" key="17">
    <source>
        <dbReference type="Proteomes" id="UP000198935"/>
    </source>
</evidence>
<evidence type="ECO:0000256" key="3">
    <source>
        <dbReference type="ARBA" id="ARBA00022516"/>
    </source>
</evidence>
<protein>
    <recommendedName>
        <fullName evidence="13 14">Cardiolipin synthase</fullName>
        <shortName evidence="13">CL synthase</shortName>
        <ecNumber evidence="13 14">2.7.8.-</ecNumber>
    </recommendedName>
</protein>
<dbReference type="STRING" id="1503961.SAMN05421736_101179"/>
<dbReference type="Pfam" id="PF13091">
    <property type="entry name" value="PLDc_2"/>
    <property type="match status" value="2"/>
</dbReference>
<keyword evidence="3 13" id="KW-0444">Lipid biosynthesis</keyword>
<dbReference type="PROSITE" id="PS50035">
    <property type="entry name" value="PLD"/>
    <property type="match status" value="2"/>
</dbReference>
<evidence type="ECO:0000256" key="7">
    <source>
        <dbReference type="ARBA" id="ARBA00022989"/>
    </source>
</evidence>
<evidence type="ECO:0000256" key="13">
    <source>
        <dbReference type="HAMAP-Rule" id="MF_01916"/>
    </source>
</evidence>
<dbReference type="InterPro" id="IPR027379">
    <property type="entry name" value="CLS_N"/>
</dbReference>
<keyword evidence="6" id="KW-0677">Repeat</keyword>
<dbReference type="AlphaFoldDB" id="A0A1H3GK32"/>
<evidence type="ECO:0000256" key="5">
    <source>
        <dbReference type="ARBA" id="ARBA00022692"/>
    </source>
</evidence>
<dbReference type="Proteomes" id="UP000198935">
    <property type="component" value="Unassembled WGS sequence"/>
</dbReference>
<comment type="similarity">
    <text evidence="13">Belongs to the phospholipase D family. Cardiolipin synthase subfamily.</text>
</comment>
<comment type="catalytic activity">
    <reaction evidence="13">
        <text>2 a 1,2-diacyl-sn-glycero-3-phospho-(1'-sn-glycerol) = a cardiolipin + glycerol</text>
        <dbReference type="Rhea" id="RHEA:31451"/>
        <dbReference type="ChEBI" id="CHEBI:17754"/>
        <dbReference type="ChEBI" id="CHEBI:62237"/>
        <dbReference type="ChEBI" id="CHEBI:64716"/>
    </reaction>
</comment>
<keyword evidence="11 13" id="KW-1208">Phospholipid metabolism</keyword>
<feature type="domain" description="PLD phosphodiesterase" evidence="15">
    <location>
        <begin position="402"/>
        <end position="429"/>
    </location>
</feature>
<dbReference type="GO" id="GO:0005886">
    <property type="term" value="C:plasma membrane"/>
    <property type="evidence" value="ECO:0007669"/>
    <property type="project" value="UniProtKB-SubCell"/>
</dbReference>
<dbReference type="EMBL" id="FNPI01000001">
    <property type="protein sequence ID" value="SDY03008.1"/>
    <property type="molecule type" value="Genomic_DNA"/>
</dbReference>
<dbReference type="CDD" id="cd09110">
    <property type="entry name" value="PLDc_CLS_1"/>
    <property type="match status" value="1"/>
</dbReference>
<dbReference type="NCBIfam" id="TIGR04265">
    <property type="entry name" value="bac_cardiolipin"/>
    <property type="match status" value="1"/>
</dbReference>
<evidence type="ECO:0000259" key="15">
    <source>
        <dbReference type="PROSITE" id="PS50035"/>
    </source>
</evidence>
<sequence>MERFGVPIDIVLLFVPLFFFVNILLAAVIIFIERKDASTTWAWLMILFFIPFLGFIIYLFLGQNLSRRRLFHWDDIRKIGIEDAIAVQMKQVKDPAFSFSDPAIEHYRDLIYMHLVNNDSLLTMNNEVDIYVDGAEKFNALLKDIREAKEFIHLQYYIFRNDNLGKKLIQALVEKAKEGVKVRILYDELGSRRLRRKNFSELVANGGEVGVFFPSKLALINLRLNYRNHRKLVNIDGQIGYIGGFNVGDEYLGLNDKFGYWRDTHLRIQGPAVDVMQTRFILDWNQASKQYHIHYEKRYFPKKQLSGKAAVQIVSSGPDSEWEQVKQGYIKMIMAAKDSIYIQTPYFIPDQSLLDALRIAALSGKDVRIMIPDKPDHPFIYWATLSHVGELLKAGVKVYIYKNGFIHAKMLVVDREINSVGTANIDIRSFKLNFEVNAFIYDVDVSEKLAAYFEKDMKFSMRLTQDMYQKRSRRIRFKESISRLLSPIL</sequence>
<dbReference type="Pfam" id="PF13396">
    <property type="entry name" value="PLDc_N"/>
    <property type="match status" value="1"/>
</dbReference>